<evidence type="ECO:0008006" key="4">
    <source>
        <dbReference type="Google" id="ProtNLM"/>
    </source>
</evidence>
<name>A0A5B0RCZ5_PUCGR</name>
<dbReference type="Proteomes" id="UP000325313">
    <property type="component" value="Unassembled WGS sequence"/>
</dbReference>
<dbReference type="AlphaFoldDB" id="A0A5B0RCZ5"/>
<dbReference type="PANTHER" id="PTHR33246:SF51">
    <property type="entry name" value="MYB_SANT-LIKE DOMAIN-CONTAINING PROTEIN"/>
    <property type="match status" value="1"/>
</dbReference>
<feature type="compositionally biased region" description="Polar residues" evidence="1">
    <location>
        <begin position="30"/>
        <end position="39"/>
    </location>
</feature>
<feature type="region of interest" description="Disordered" evidence="1">
    <location>
        <begin position="1"/>
        <end position="78"/>
    </location>
</feature>
<evidence type="ECO:0000313" key="3">
    <source>
        <dbReference type="Proteomes" id="UP000325313"/>
    </source>
</evidence>
<protein>
    <recommendedName>
        <fullName evidence="4">No apical meristem-associated C-terminal domain-containing protein</fullName>
    </recommendedName>
</protein>
<evidence type="ECO:0000313" key="2">
    <source>
        <dbReference type="EMBL" id="KAA1123272.1"/>
    </source>
</evidence>
<feature type="compositionally biased region" description="Polar residues" evidence="1">
    <location>
        <begin position="49"/>
        <end position="66"/>
    </location>
</feature>
<dbReference type="PANTHER" id="PTHR33246">
    <property type="entry name" value="CCHC-TYPE DOMAIN-CONTAINING PROTEIN"/>
    <property type="match status" value="1"/>
</dbReference>
<feature type="compositionally biased region" description="Polar residues" evidence="1">
    <location>
        <begin position="1"/>
        <end position="21"/>
    </location>
</feature>
<reference evidence="2 3" key="1">
    <citation type="submission" date="2019-05" db="EMBL/GenBank/DDBJ databases">
        <title>Emergence of the Ug99 lineage of the wheat stem rust pathogen through somatic hybridization.</title>
        <authorList>
            <person name="Li F."/>
            <person name="Upadhyaya N.M."/>
            <person name="Sperschneider J."/>
            <person name="Matny O."/>
            <person name="Nguyen-Phuc H."/>
            <person name="Mago R."/>
            <person name="Raley C."/>
            <person name="Miller M.E."/>
            <person name="Silverstein K.A.T."/>
            <person name="Henningsen E."/>
            <person name="Hirsch C.D."/>
            <person name="Visser B."/>
            <person name="Pretorius Z.A."/>
            <person name="Steffenson B.J."/>
            <person name="Schwessinger B."/>
            <person name="Dodds P.N."/>
            <person name="Figueroa M."/>
        </authorList>
    </citation>
    <scope>NUCLEOTIDE SEQUENCE [LARGE SCALE GENOMIC DNA]</scope>
    <source>
        <strain evidence="2 3">Ug99</strain>
    </source>
</reference>
<organism evidence="2 3">
    <name type="scientific">Puccinia graminis f. sp. tritici</name>
    <dbReference type="NCBI Taxonomy" id="56615"/>
    <lineage>
        <taxon>Eukaryota</taxon>
        <taxon>Fungi</taxon>
        <taxon>Dikarya</taxon>
        <taxon>Basidiomycota</taxon>
        <taxon>Pucciniomycotina</taxon>
        <taxon>Pucciniomycetes</taxon>
        <taxon>Pucciniales</taxon>
        <taxon>Pucciniaceae</taxon>
        <taxon>Puccinia</taxon>
    </lineage>
</organism>
<evidence type="ECO:0000256" key="1">
    <source>
        <dbReference type="SAM" id="MobiDB-lite"/>
    </source>
</evidence>
<dbReference type="EMBL" id="VDEP01000210">
    <property type="protein sequence ID" value="KAA1123272.1"/>
    <property type="molecule type" value="Genomic_DNA"/>
</dbReference>
<sequence length="167" mass="18046">MDPSPSLMTQRSIARATQGSANPAAYSGASVPSVSQLTTRDPGGPSPANGVSTSRRAFANQQSTEASPAGPVREVNGKQKTTLASAFESSNTEKFAYLKAHMEWEKQKEDNRLQWEKERYNKEAQRATEGAQGLAKLAETKLNAAQMWINQGKSSAEVDLLLKAIYG</sequence>
<comment type="caution">
    <text evidence="2">The sequence shown here is derived from an EMBL/GenBank/DDBJ whole genome shotgun (WGS) entry which is preliminary data.</text>
</comment>
<proteinExistence type="predicted"/>
<gene>
    <name evidence="2" type="ORF">PGTUg99_018356</name>
</gene>
<accession>A0A5B0RCZ5</accession>